<protein>
    <recommendedName>
        <fullName evidence="3">Calponin-homology (CH) domain-containing protein</fullName>
    </recommendedName>
</protein>
<accession>A0A6S8F7L8</accession>
<dbReference type="EMBL" id="HBIN01020160">
    <property type="protein sequence ID" value="CAE0445374.1"/>
    <property type="molecule type" value="Transcribed_RNA"/>
</dbReference>
<dbReference type="Gene3D" id="1.10.418.10">
    <property type="entry name" value="Calponin-like domain"/>
    <property type="match status" value="1"/>
</dbReference>
<keyword evidence="2" id="KW-1133">Transmembrane helix</keyword>
<reference evidence="4" key="1">
    <citation type="submission" date="2021-01" db="EMBL/GenBank/DDBJ databases">
        <authorList>
            <person name="Corre E."/>
            <person name="Pelletier E."/>
            <person name="Niang G."/>
            <person name="Scheremetjew M."/>
            <person name="Finn R."/>
            <person name="Kale V."/>
            <person name="Holt S."/>
            <person name="Cochrane G."/>
            <person name="Meng A."/>
            <person name="Brown T."/>
            <person name="Cohen L."/>
        </authorList>
    </citation>
    <scope>NUCLEOTIDE SEQUENCE</scope>
    <source>
        <strain evidence="4">GSBS06</strain>
    </source>
</reference>
<keyword evidence="2" id="KW-0472">Membrane</keyword>
<dbReference type="Pfam" id="PF00307">
    <property type="entry name" value="CH"/>
    <property type="match status" value="1"/>
</dbReference>
<dbReference type="InterPro" id="IPR001715">
    <property type="entry name" value="CH_dom"/>
</dbReference>
<proteinExistence type="predicted"/>
<evidence type="ECO:0000256" key="2">
    <source>
        <dbReference type="SAM" id="Phobius"/>
    </source>
</evidence>
<feature type="transmembrane region" description="Helical" evidence="2">
    <location>
        <begin position="270"/>
        <end position="289"/>
    </location>
</feature>
<dbReference type="AlphaFoldDB" id="A0A6S8F7L8"/>
<evidence type="ECO:0000256" key="1">
    <source>
        <dbReference type="SAM" id="MobiDB-lite"/>
    </source>
</evidence>
<organism evidence="4">
    <name type="scientific">Aplanochytrium stocchinoi</name>
    <dbReference type="NCBI Taxonomy" id="215587"/>
    <lineage>
        <taxon>Eukaryota</taxon>
        <taxon>Sar</taxon>
        <taxon>Stramenopiles</taxon>
        <taxon>Bigyra</taxon>
        <taxon>Labyrinthulomycetes</taxon>
        <taxon>Thraustochytrida</taxon>
        <taxon>Thraustochytriidae</taxon>
        <taxon>Aplanochytrium</taxon>
    </lineage>
</organism>
<sequence>MAKPSKPSKPLAKTVKPKPAVAKTQKAHSGPAKVTKLSLAKNQNKSNAAAAASSERKESDRENLVHSYAVWITKNSNVNVSENSFSKNLSDGVALCRILKKAGVPRVSFVDYSNSNNQMLTLKEKRGNIAALRRSCMLVGVKDADKLDYEDFVRISNLNKKLVPFLQKFSQTLSTKKYGIKPPIIHRKSLVKTDNEKVETSGKKLNANKKITRMEPYDENESGFRENQKLRKRNRRGNDETLSYDSNDSYGSEYSRRRPRFQICSKLCDWFAEALAFALNVMCVWYGLFISRDFFKFLMLSFEQQS</sequence>
<dbReference type="EMBL" id="HBIN01020159">
    <property type="protein sequence ID" value="CAE0445373.1"/>
    <property type="molecule type" value="Transcribed_RNA"/>
</dbReference>
<dbReference type="PROSITE" id="PS50021">
    <property type="entry name" value="CH"/>
    <property type="match status" value="1"/>
</dbReference>
<feature type="region of interest" description="Disordered" evidence="1">
    <location>
        <begin position="1"/>
        <end position="60"/>
    </location>
</feature>
<feature type="compositionally biased region" description="Low complexity" evidence="1">
    <location>
        <begin position="40"/>
        <end position="53"/>
    </location>
</feature>
<feature type="domain" description="Calponin-homology (CH)" evidence="3">
    <location>
        <begin position="62"/>
        <end position="174"/>
    </location>
</feature>
<gene>
    <name evidence="4" type="ORF">ASTO00021_LOCUS15392</name>
    <name evidence="5" type="ORF">ASTO00021_LOCUS15393</name>
</gene>
<evidence type="ECO:0000259" key="3">
    <source>
        <dbReference type="PROSITE" id="PS50021"/>
    </source>
</evidence>
<dbReference type="SUPFAM" id="SSF47576">
    <property type="entry name" value="Calponin-homology domain, CH-domain"/>
    <property type="match status" value="1"/>
</dbReference>
<keyword evidence="2" id="KW-0812">Transmembrane</keyword>
<evidence type="ECO:0000313" key="5">
    <source>
        <dbReference type="EMBL" id="CAE0445374.1"/>
    </source>
</evidence>
<evidence type="ECO:0000313" key="4">
    <source>
        <dbReference type="EMBL" id="CAE0445373.1"/>
    </source>
</evidence>
<name>A0A6S8F7L8_9STRA</name>
<feature type="compositionally biased region" description="Basic and acidic residues" evidence="1">
    <location>
        <begin position="217"/>
        <end position="229"/>
    </location>
</feature>
<feature type="compositionally biased region" description="Low complexity" evidence="1">
    <location>
        <begin position="1"/>
        <end position="24"/>
    </location>
</feature>
<feature type="region of interest" description="Disordered" evidence="1">
    <location>
        <begin position="217"/>
        <end position="253"/>
    </location>
</feature>
<feature type="compositionally biased region" description="Polar residues" evidence="1">
    <location>
        <begin position="240"/>
        <end position="252"/>
    </location>
</feature>
<dbReference type="InterPro" id="IPR036872">
    <property type="entry name" value="CH_dom_sf"/>
</dbReference>